<protein>
    <submittedName>
        <fullName evidence="2">Uncharacterized protein</fullName>
    </submittedName>
</protein>
<evidence type="ECO:0000313" key="3">
    <source>
        <dbReference type="Proteomes" id="UP000281549"/>
    </source>
</evidence>
<feature type="non-terminal residue" evidence="2">
    <location>
        <position position="156"/>
    </location>
</feature>
<sequence>KIDAQKGPEKIADLLARLLEDRQVSERKPVEIDKIKQDIIKYVKKLKKLEKNQQTGTTLAQAQAYKDLIDEATKELKLQNEALKVQNEAQNKANMLRIKLITKMEKELEKETLDEKAFERWKEKIEFISRQPNEIYMFDHINEIKNEFNLIKEYFT</sequence>
<accession>A0A4P9YBA1</accession>
<evidence type="ECO:0000313" key="2">
    <source>
        <dbReference type="EMBL" id="RKP16408.1"/>
    </source>
</evidence>
<dbReference type="EMBL" id="ML006580">
    <property type="protein sequence ID" value="RKP16408.1"/>
    <property type="molecule type" value="Genomic_DNA"/>
</dbReference>
<name>A0A4P9YBA1_ROZAC</name>
<feature type="coiled-coil region" evidence="1">
    <location>
        <begin position="32"/>
        <end position="93"/>
    </location>
</feature>
<feature type="non-terminal residue" evidence="2">
    <location>
        <position position="1"/>
    </location>
</feature>
<reference evidence="3" key="1">
    <citation type="journal article" date="2018" name="Nat. Microbiol.">
        <title>Leveraging single-cell genomics to expand the fungal tree of life.</title>
        <authorList>
            <person name="Ahrendt S.R."/>
            <person name="Quandt C.A."/>
            <person name="Ciobanu D."/>
            <person name="Clum A."/>
            <person name="Salamov A."/>
            <person name="Andreopoulos B."/>
            <person name="Cheng J.F."/>
            <person name="Woyke T."/>
            <person name="Pelin A."/>
            <person name="Henrissat B."/>
            <person name="Reynolds N.K."/>
            <person name="Benny G.L."/>
            <person name="Smith M.E."/>
            <person name="James T.Y."/>
            <person name="Grigoriev I.V."/>
        </authorList>
    </citation>
    <scope>NUCLEOTIDE SEQUENCE [LARGE SCALE GENOMIC DNA]</scope>
    <source>
        <strain evidence="3">CSF55</strain>
    </source>
</reference>
<gene>
    <name evidence="2" type="ORF">ROZALSC1DRAFT_31650</name>
</gene>
<proteinExistence type="predicted"/>
<evidence type="ECO:0000256" key="1">
    <source>
        <dbReference type="SAM" id="Coils"/>
    </source>
</evidence>
<dbReference type="Proteomes" id="UP000281549">
    <property type="component" value="Unassembled WGS sequence"/>
</dbReference>
<keyword evidence="1" id="KW-0175">Coiled coil</keyword>
<organism evidence="2 3">
    <name type="scientific">Rozella allomycis (strain CSF55)</name>
    <dbReference type="NCBI Taxonomy" id="988480"/>
    <lineage>
        <taxon>Eukaryota</taxon>
        <taxon>Fungi</taxon>
        <taxon>Fungi incertae sedis</taxon>
        <taxon>Cryptomycota</taxon>
        <taxon>Cryptomycota incertae sedis</taxon>
        <taxon>Rozella</taxon>
    </lineage>
</organism>
<dbReference type="AlphaFoldDB" id="A0A4P9YBA1"/>